<dbReference type="SUPFAM" id="SSF56801">
    <property type="entry name" value="Acetyl-CoA synthetase-like"/>
    <property type="match status" value="1"/>
</dbReference>
<evidence type="ECO:0000313" key="3">
    <source>
        <dbReference type="EMBL" id="KCZ58385.1"/>
    </source>
</evidence>
<dbReference type="Pfam" id="PF00501">
    <property type="entry name" value="AMP-binding"/>
    <property type="match status" value="1"/>
</dbReference>
<dbReference type="PROSITE" id="PS00455">
    <property type="entry name" value="AMP_BINDING"/>
    <property type="match status" value="1"/>
</dbReference>
<dbReference type="Proteomes" id="UP000027190">
    <property type="component" value="Unassembled WGS sequence"/>
</dbReference>
<dbReference type="PANTHER" id="PTHR43767:SF7">
    <property type="entry name" value="MEDIUM_LONG-CHAIN-FATTY-ACID--COA LIGASE FADD8"/>
    <property type="match status" value="1"/>
</dbReference>
<dbReference type="Gene3D" id="3.30.300.30">
    <property type="match status" value="1"/>
</dbReference>
<feature type="domain" description="AMP-binding enzyme C-terminal" evidence="2">
    <location>
        <begin position="426"/>
        <end position="501"/>
    </location>
</feature>
<dbReference type="InterPro" id="IPR020845">
    <property type="entry name" value="AMP-binding_CS"/>
</dbReference>
<dbReference type="Gene3D" id="3.40.50.12780">
    <property type="entry name" value="N-terminal domain of ligase-like"/>
    <property type="match status" value="1"/>
</dbReference>
<dbReference type="OrthoDB" id="6187882at2"/>
<protein>
    <recommendedName>
        <fullName evidence="5">Acyl-CoA synthetase</fullName>
    </recommendedName>
</protein>
<dbReference type="PATRIC" id="fig|1280947.3.peg.1803"/>
<dbReference type="InterPro" id="IPR000873">
    <property type="entry name" value="AMP-dep_synth/lig_dom"/>
</dbReference>
<dbReference type="InterPro" id="IPR050237">
    <property type="entry name" value="ATP-dep_AMP-bd_enzyme"/>
</dbReference>
<dbReference type="InterPro" id="IPR042099">
    <property type="entry name" value="ANL_N_sf"/>
</dbReference>
<evidence type="ECO:0000313" key="4">
    <source>
        <dbReference type="Proteomes" id="UP000027190"/>
    </source>
</evidence>
<dbReference type="EMBL" id="AWFG01000021">
    <property type="protein sequence ID" value="KCZ58385.1"/>
    <property type="molecule type" value="Genomic_DNA"/>
</dbReference>
<name>A0A062UMW4_9PROT</name>
<feature type="domain" description="AMP-dependent synthetase/ligase" evidence="1">
    <location>
        <begin position="17"/>
        <end position="376"/>
    </location>
</feature>
<keyword evidence="4" id="KW-1185">Reference proteome</keyword>
<dbReference type="eggNOG" id="COG0318">
    <property type="taxonomic scope" value="Bacteria"/>
</dbReference>
<dbReference type="Pfam" id="PF13193">
    <property type="entry name" value="AMP-binding_C"/>
    <property type="match status" value="1"/>
</dbReference>
<reference evidence="3 4" key="1">
    <citation type="journal article" date="2014" name="Antonie Van Leeuwenhoek">
        <title>Hyphomonas beringensis sp. nov. and Hyphomonas chukchiensis sp. nov., isolated from surface seawater of the Bering Sea and Chukchi Sea.</title>
        <authorList>
            <person name="Li C."/>
            <person name="Lai Q."/>
            <person name="Li G."/>
            <person name="Dong C."/>
            <person name="Wang J."/>
            <person name="Liao Y."/>
            <person name="Shao Z."/>
        </authorList>
    </citation>
    <scope>NUCLEOTIDE SEQUENCE [LARGE SCALE GENOMIC DNA]</scope>
    <source>
        <strain evidence="3 4">BH-BN04-4</strain>
    </source>
</reference>
<dbReference type="InterPro" id="IPR045851">
    <property type="entry name" value="AMP-bd_C_sf"/>
</dbReference>
<dbReference type="RefSeq" id="WP_034739343.1">
    <property type="nucleotide sequence ID" value="NZ_AWFG01000021.1"/>
</dbReference>
<gene>
    <name evidence="3" type="ORF">HY30_16075</name>
</gene>
<dbReference type="STRING" id="1280947.HY30_16075"/>
<dbReference type="AlphaFoldDB" id="A0A062UMW4"/>
<comment type="caution">
    <text evidence="3">The sequence shown here is derived from an EMBL/GenBank/DDBJ whole genome shotgun (WGS) entry which is preliminary data.</text>
</comment>
<evidence type="ECO:0000259" key="2">
    <source>
        <dbReference type="Pfam" id="PF13193"/>
    </source>
</evidence>
<accession>A0A062UMW4</accession>
<dbReference type="InterPro" id="IPR025110">
    <property type="entry name" value="AMP-bd_C"/>
</dbReference>
<dbReference type="GO" id="GO:0016877">
    <property type="term" value="F:ligase activity, forming carbon-sulfur bonds"/>
    <property type="evidence" value="ECO:0007669"/>
    <property type="project" value="UniProtKB-ARBA"/>
</dbReference>
<organism evidence="3 4">
    <name type="scientific">Hyphomonas chukchiensis</name>
    <dbReference type="NCBI Taxonomy" id="1280947"/>
    <lineage>
        <taxon>Bacteria</taxon>
        <taxon>Pseudomonadati</taxon>
        <taxon>Pseudomonadota</taxon>
        <taxon>Alphaproteobacteria</taxon>
        <taxon>Hyphomonadales</taxon>
        <taxon>Hyphomonadaceae</taxon>
        <taxon>Hyphomonas</taxon>
    </lineage>
</organism>
<evidence type="ECO:0008006" key="5">
    <source>
        <dbReference type="Google" id="ProtNLM"/>
    </source>
</evidence>
<sequence length="520" mass="56557">MNSMTSGGSLAAIVVDSVRRFGDRPMISDDHASLTYSELGDMVGRFGALYRSIGLSKGDGIGLLTGNRVETWAAICAAAVFGLRFTPLHPLAGEDDHVHIIGDAELRVLFFDPDKFGARAVAIRSRVEDLKIFGFGPANDVEDALAALTTVSPLELEDRAEPEDLVMLAYTGGTTGRSKGVMLPHRALSVMATIIAAEWEWPLDIHYALMTPISHAAGVNIYPVMLMGGRVRLLPGFDVTRFCEVVERENISATFLVPTLINTLIESGDVIERYDLSSLKLVIYGAAPMSLDRLAMAIAMFGPVFLQLYGQTEAPQVLTTLRIVDHDLARPDLLGSCGRATTLTQIRLFDVDMNEVGVGEPGELCVRGPLVCNGYWKQPTQTDALFKGGWLHTGDVAVQDAQGYFTIVDRIKDLIISGGFNIYPREVEDALMAHPGVASAGVVGIPDLKWGEAVKAFVVRRAGAIVEERELQEHVKAIRGAPWSPKSIEFRSKLPLTGIGKLDRKALREPYWQAANRSVS</sequence>
<dbReference type="PANTHER" id="PTHR43767">
    <property type="entry name" value="LONG-CHAIN-FATTY-ACID--COA LIGASE"/>
    <property type="match status" value="1"/>
</dbReference>
<evidence type="ECO:0000259" key="1">
    <source>
        <dbReference type="Pfam" id="PF00501"/>
    </source>
</evidence>
<proteinExistence type="predicted"/>